<dbReference type="InterPro" id="IPR018114">
    <property type="entry name" value="TRYPSIN_HIS"/>
</dbReference>
<gene>
    <name evidence="11" type="primary">LOC106533301</name>
</gene>
<evidence type="ECO:0000256" key="6">
    <source>
        <dbReference type="ARBA" id="ARBA00022825"/>
    </source>
</evidence>
<keyword evidence="5 8" id="KW-0378">Hydrolase</keyword>
<feature type="domain" description="Peptidase S1" evidence="9">
    <location>
        <begin position="50"/>
        <end position="289"/>
    </location>
</feature>
<dbReference type="PRINTS" id="PR00722">
    <property type="entry name" value="CHYMOTRYPSIN"/>
</dbReference>
<dbReference type="STRING" id="52670.A0A2I4CYD5"/>
<evidence type="ECO:0000256" key="7">
    <source>
        <dbReference type="ARBA" id="ARBA00023157"/>
    </source>
</evidence>
<dbReference type="InterPro" id="IPR009003">
    <property type="entry name" value="Peptidase_S1_PA"/>
</dbReference>
<proteinExistence type="predicted"/>
<dbReference type="InParanoid" id="A0A2I4CYD5"/>
<comment type="catalytic activity">
    <reaction evidence="1">
        <text>Preferential cleavage: Arg-|-Xaa, Lys-|-Xaa.</text>
        <dbReference type="EC" id="3.4.21.10"/>
    </reaction>
</comment>
<evidence type="ECO:0000256" key="1">
    <source>
        <dbReference type="ARBA" id="ARBA00001656"/>
    </source>
</evidence>
<dbReference type="CDD" id="cd00190">
    <property type="entry name" value="Tryp_SPc"/>
    <property type="match status" value="1"/>
</dbReference>
<dbReference type="PANTHER" id="PTHR24252:SF8">
    <property type="entry name" value="ACROSIN"/>
    <property type="match status" value="1"/>
</dbReference>
<dbReference type="GO" id="GO:0004252">
    <property type="term" value="F:serine-type endopeptidase activity"/>
    <property type="evidence" value="ECO:0007669"/>
    <property type="project" value="InterPro"/>
</dbReference>
<dbReference type="PANTHER" id="PTHR24252">
    <property type="entry name" value="ACROSIN-RELATED"/>
    <property type="match status" value="1"/>
</dbReference>
<evidence type="ECO:0000256" key="4">
    <source>
        <dbReference type="ARBA" id="ARBA00022670"/>
    </source>
</evidence>
<dbReference type="KEGG" id="alim:106533301"/>
<keyword evidence="4 8" id="KW-0645">Protease</keyword>
<evidence type="ECO:0000313" key="11">
    <source>
        <dbReference type="RefSeq" id="XP_013885011.1"/>
    </source>
</evidence>
<reference evidence="11" key="1">
    <citation type="submission" date="2025-08" db="UniProtKB">
        <authorList>
            <consortium name="RefSeq"/>
        </authorList>
    </citation>
    <scope>IDENTIFICATION</scope>
    <source>
        <strain evidence="11">Quisiro</strain>
        <tissue evidence="11">Liver</tissue>
    </source>
</reference>
<evidence type="ECO:0000256" key="5">
    <source>
        <dbReference type="ARBA" id="ARBA00022801"/>
    </source>
</evidence>
<keyword evidence="10" id="KW-1185">Reference proteome</keyword>
<dbReference type="SUPFAM" id="SSF50494">
    <property type="entry name" value="Trypsin-like serine proteases"/>
    <property type="match status" value="1"/>
</dbReference>
<dbReference type="Gene3D" id="2.40.10.10">
    <property type="entry name" value="Trypsin-like serine proteases"/>
    <property type="match status" value="1"/>
</dbReference>
<dbReference type="GO" id="GO:0006508">
    <property type="term" value="P:proteolysis"/>
    <property type="evidence" value="ECO:0007669"/>
    <property type="project" value="UniProtKB-KW"/>
</dbReference>
<dbReference type="AlphaFoldDB" id="A0A2I4CYD5"/>
<dbReference type="Proteomes" id="UP000192220">
    <property type="component" value="Unplaced"/>
</dbReference>
<sequence length="319" mass="35065">MKYGQTTVLTDVTGTYGAEKRALEKMVEILVNTQHPLQRTLVGPPGLSRIVGGREALEGAWPWQVSIQILSTHLCGGTVLNNLWVLSAAHCFYKYMHISKNYFRVAAGLTVLSDPGPYVQICSIRIIRIHEDFDPHTLDSDVALVMLSAPLNFTEHVQPACTPFNVNHVVRLTFAHCFISGWGSNAYKGAMMDRLQEAELELIDRDQCNQVTWYDGAITENMLCAGLESGGVDTCQGDSGGPLQCYKEDEDRFYVVGVTSFGEECGLPFRPGVYAKVSRFAEWLTANEEASTASASFPVSQNPNSKLIPVLLSVALVLL</sequence>
<dbReference type="EC" id="3.4.21.10" evidence="2"/>
<dbReference type="PROSITE" id="PS00135">
    <property type="entry name" value="TRYPSIN_SER"/>
    <property type="match status" value="1"/>
</dbReference>
<dbReference type="PROSITE" id="PS50240">
    <property type="entry name" value="TRYPSIN_DOM"/>
    <property type="match status" value="1"/>
</dbReference>
<dbReference type="InterPro" id="IPR033116">
    <property type="entry name" value="TRYPSIN_SER"/>
</dbReference>
<evidence type="ECO:0000256" key="3">
    <source>
        <dbReference type="ARBA" id="ARBA00017161"/>
    </source>
</evidence>
<evidence type="ECO:0000256" key="8">
    <source>
        <dbReference type="RuleBase" id="RU363034"/>
    </source>
</evidence>
<dbReference type="InterPro" id="IPR001254">
    <property type="entry name" value="Trypsin_dom"/>
</dbReference>
<dbReference type="PROSITE" id="PS00134">
    <property type="entry name" value="TRYPSIN_HIS"/>
    <property type="match status" value="1"/>
</dbReference>
<dbReference type="InterPro" id="IPR001314">
    <property type="entry name" value="Peptidase_S1A"/>
</dbReference>
<name>A0A2I4CYD5_AUSLI</name>
<dbReference type="GeneID" id="106533301"/>
<accession>A0A2I4CYD5</accession>
<dbReference type="SMART" id="SM00020">
    <property type="entry name" value="Tryp_SPc"/>
    <property type="match status" value="1"/>
</dbReference>
<evidence type="ECO:0000256" key="2">
    <source>
        <dbReference type="ARBA" id="ARBA00012050"/>
    </source>
</evidence>
<dbReference type="OrthoDB" id="6339452at2759"/>
<organism evidence="10 11">
    <name type="scientific">Austrofundulus limnaeus</name>
    <name type="common">Annual killifish</name>
    <dbReference type="NCBI Taxonomy" id="52670"/>
    <lineage>
        <taxon>Eukaryota</taxon>
        <taxon>Metazoa</taxon>
        <taxon>Chordata</taxon>
        <taxon>Craniata</taxon>
        <taxon>Vertebrata</taxon>
        <taxon>Euteleostomi</taxon>
        <taxon>Actinopterygii</taxon>
        <taxon>Neopterygii</taxon>
        <taxon>Teleostei</taxon>
        <taxon>Neoteleostei</taxon>
        <taxon>Acanthomorphata</taxon>
        <taxon>Ovalentaria</taxon>
        <taxon>Atherinomorphae</taxon>
        <taxon>Cyprinodontiformes</taxon>
        <taxon>Rivulidae</taxon>
        <taxon>Austrofundulus</taxon>
    </lineage>
</organism>
<dbReference type="Pfam" id="PF00089">
    <property type="entry name" value="Trypsin"/>
    <property type="match status" value="1"/>
</dbReference>
<protein>
    <recommendedName>
        <fullName evidence="3">Acrosin</fullName>
        <ecNumber evidence="2">3.4.21.10</ecNumber>
    </recommendedName>
</protein>
<evidence type="ECO:0000313" key="10">
    <source>
        <dbReference type="Proteomes" id="UP000192220"/>
    </source>
</evidence>
<evidence type="ECO:0000259" key="9">
    <source>
        <dbReference type="PROSITE" id="PS50240"/>
    </source>
</evidence>
<dbReference type="InterPro" id="IPR043504">
    <property type="entry name" value="Peptidase_S1_PA_chymotrypsin"/>
</dbReference>
<keyword evidence="6 8" id="KW-0720">Serine protease</keyword>
<dbReference type="RefSeq" id="XP_013885011.1">
    <property type="nucleotide sequence ID" value="XM_014029557.1"/>
</dbReference>
<dbReference type="FunFam" id="2.40.10.10:FF:000003">
    <property type="entry name" value="Transmembrane serine protease 3"/>
    <property type="match status" value="1"/>
</dbReference>
<keyword evidence="7" id="KW-1015">Disulfide bond</keyword>